<gene>
    <name evidence="2" type="ORF">OESDEN_09558</name>
</gene>
<dbReference type="OrthoDB" id="5874910at2759"/>
<dbReference type="PANTHER" id="PTHR10334">
    <property type="entry name" value="CYSTEINE-RICH SECRETORY PROTEIN-RELATED"/>
    <property type="match status" value="1"/>
</dbReference>
<dbReference type="InterPro" id="IPR035940">
    <property type="entry name" value="CAP_sf"/>
</dbReference>
<protein>
    <submittedName>
        <fullName evidence="2">SCP-like protein</fullName>
    </submittedName>
</protein>
<evidence type="ECO:0000259" key="1">
    <source>
        <dbReference type="SMART" id="SM00198"/>
    </source>
</evidence>
<name>A0A0B1T381_OESDE</name>
<dbReference type="Pfam" id="PF00188">
    <property type="entry name" value="CAP"/>
    <property type="match status" value="1"/>
</dbReference>
<sequence>MALSGWWSAGKKYGVGRENRYDKQQLSTFANAKEKRSLCRWLTPTRQRSDAPIKTASETISRANENQPMWESGRACTRAAECTTYANSECVEGLCKKGVAPTVAPTVAPSVASSVAPEDVASTVAPDVVSSVPPDVVSSVAPDVVTSVAPDVVSSVAPEVVSSVAPEIVSSVAPDVVSSVAPEVVSSVAPEIVSSVAPDVVSSVAPEVVSSVAPDVVSSVAPDVVTTADDQYEDECICEEINSNSSISINTAINGLEIRGTCYDGYGMTDSLRLLLLRKHNELRSRVARGLEPDKEGGNAPEAAKMLKMNWEEPRYRSRVARGLEPDKEGGNAPEAAKMLKMVYDCDIEKSAIRHAQKCIFEHSCDEEDLGENIYAITEPNYDKRKTAEKACQSWWDELKDLGVGQDNILTDEVFDRGVGNYTQMAWEKSYKLGCAIEHCPRMTYVVCQYGPGGNDIDELIYTKGQPCSGCPGRCIKEEGLCVAD</sequence>
<evidence type="ECO:0000313" key="2">
    <source>
        <dbReference type="EMBL" id="KHJ90596.1"/>
    </source>
</evidence>
<dbReference type="InterPro" id="IPR014044">
    <property type="entry name" value="CAP_dom"/>
</dbReference>
<reference evidence="2 3" key="1">
    <citation type="submission" date="2014-03" db="EMBL/GenBank/DDBJ databases">
        <title>Draft genome of the hookworm Oesophagostomum dentatum.</title>
        <authorList>
            <person name="Mitreva M."/>
        </authorList>
    </citation>
    <scope>NUCLEOTIDE SEQUENCE [LARGE SCALE GENOMIC DNA]</scope>
    <source>
        <strain evidence="2 3">OD-Hann</strain>
    </source>
</reference>
<dbReference type="PRINTS" id="PR00837">
    <property type="entry name" value="V5TPXLIKE"/>
</dbReference>
<dbReference type="AlphaFoldDB" id="A0A0B1T381"/>
<evidence type="ECO:0000313" key="3">
    <source>
        <dbReference type="Proteomes" id="UP000053660"/>
    </source>
</evidence>
<dbReference type="EMBL" id="KN552868">
    <property type="protein sequence ID" value="KHJ90596.1"/>
    <property type="molecule type" value="Genomic_DNA"/>
</dbReference>
<dbReference type="SMART" id="SM00198">
    <property type="entry name" value="SCP"/>
    <property type="match status" value="1"/>
</dbReference>
<dbReference type="Proteomes" id="UP000053660">
    <property type="component" value="Unassembled WGS sequence"/>
</dbReference>
<dbReference type="SUPFAM" id="SSF55797">
    <property type="entry name" value="PR-1-like"/>
    <property type="match status" value="2"/>
</dbReference>
<dbReference type="CDD" id="cd05380">
    <property type="entry name" value="CAP_euk"/>
    <property type="match status" value="1"/>
</dbReference>
<accession>A0A0B1T381</accession>
<feature type="domain" description="SCP" evidence="1">
    <location>
        <begin position="271"/>
        <end position="458"/>
    </location>
</feature>
<dbReference type="InterPro" id="IPR018244">
    <property type="entry name" value="Allrgn_V5/Tpx1_CS"/>
</dbReference>
<dbReference type="PROSITE" id="PS01010">
    <property type="entry name" value="CRISP_2"/>
    <property type="match status" value="1"/>
</dbReference>
<organism evidence="2 3">
    <name type="scientific">Oesophagostomum dentatum</name>
    <name type="common">Nodular worm</name>
    <dbReference type="NCBI Taxonomy" id="61180"/>
    <lineage>
        <taxon>Eukaryota</taxon>
        <taxon>Metazoa</taxon>
        <taxon>Ecdysozoa</taxon>
        <taxon>Nematoda</taxon>
        <taxon>Chromadorea</taxon>
        <taxon>Rhabditida</taxon>
        <taxon>Rhabditina</taxon>
        <taxon>Rhabditomorpha</taxon>
        <taxon>Strongyloidea</taxon>
        <taxon>Strongylidae</taxon>
        <taxon>Oesophagostomum</taxon>
    </lineage>
</organism>
<dbReference type="Gene3D" id="3.40.33.10">
    <property type="entry name" value="CAP"/>
    <property type="match status" value="3"/>
</dbReference>
<dbReference type="GO" id="GO:0005576">
    <property type="term" value="C:extracellular region"/>
    <property type="evidence" value="ECO:0007669"/>
    <property type="project" value="InterPro"/>
</dbReference>
<proteinExistence type="predicted"/>
<dbReference type="InterPro" id="IPR001283">
    <property type="entry name" value="CRISP-related"/>
</dbReference>
<keyword evidence="3" id="KW-1185">Reference proteome</keyword>